<dbReference type="InterPro" id="IPR001227">
    <property type="entry name" value="Ac_transferase_dom_sf"/>
</dbReference>
<evidence type="ECO:0000256" key="2">
    <source>
        <dbReference type="ARBA" id="ARBA00013258"/>
    </source>
</evidence>
<dbReference type="PIRSF" id="PIRSF000446">
    <property type="entry name" value="Mct"/>
    <property type="match status" value="1"/>
</dbReference>
<name>A0A381RPU9_9ZZZZ</name>
<dbReference type="PANTHER" id="PTHR42681">
    <property type="entry name" value="MALONYL-COA-ACYL CARRIER PROTEIN TRANSACYLASE, MITOCHONDRIAL"/>
    <property type="match status" value="1"/>
</dbReference>
<dbReference type="NCBIfam" id="TIGR00128">
    <property type="entry name" value="fabD"/>
    <property type="match status" value="1"/>
</dbReference>
<comment type="similarity">
    <text evidence="1">Belongs to the FabD family.</text>
</comment>
<accession>A0A381RPU9</accession>
<dbReference type="InterPro" id="IPR016035">
    <property type="entry name" value="Acyl_Trfase/lysoPLipase"/>
</dbReference>
<comment type="catalytic activity">
    <reaction evidence="5">
        <text>holo-[ACP] + malonyl-CoA = malonyl-[ACP] + CoA</text>
        <dbReference type="Rhea" id="RHEA:41792"/>
        <dbReference type="Rhea" id="RHEA-COMP:9623"/>
        <dbReference type="Rhea" id="RHEA-COMP:9685"/>
        <dbReference type="ChEBI" id="CHEBI:57287"/>
        <dbReference type="ChEBI" id="CHEBI:57384"/>
        <dbReference type="ChEBI" id="CHEBI:64479"/>
        <dbReference type="ChEBI" id="CHEBI:78449"/>
        <dbReference type="EC" id="2.3.1.39"/>
    </reaction>
</comment>
<organism evidence="7">
    <name type="scientific">marine metagenome</name>
    <dbReference type="NCBI Taxonomy" id="408172"/>
    <lineage>
        <taxon>unclassified sequences</taxon>
        <taxon>metagenomes</taxon>
        <taxon>ecological metagenomes</taxon>
    </lineage>
</organism>
<dbReference type="InterPro" id="IPR024925">
    <property type="entry name" value="Malonyl_CoA-ACP_transAc"/>
</dbReference>
<dbReference type="SMART" id="SM00827">
    <property type="entry name" value="PKS_AT"/>
    <property type="match status" value="1"/>
</dbReference>
<dbReference type="EMBL" id="UINC01002133">
    <property type="protein sequence ID" value="SUZ93274.1"/>
    <property type="molecule type" value="Genomic_DNA"/>
</dbReference>
<dbReference type="Gene3D" id="3.40.366.10">
    <property type="entry name" value="Malonyl-Coenzyme A Acyl Carrier Protein, domain 2"/>
    <property type="match status" value="1"/>
</dbReference>
<dbReference type="EC" id="2.3.1.39" evidence="2"/>
<proteinExistence type="inferred from homology"/>
<evidence type="ECO:0000256" key="1">
    <source>
        <dbReference type="ARBA" id="ARBA00008217"/>
    </source>
</evidence>
<gene>
    <name evidence="7" type="ORF">METZ01_LOCUS46128</name>
</gene>
<dbReference type="InterPro" id="IPR050858">
    <property type="entry name" value="Mal-CoA-ACP_Trans/PKS_FabD"/>
</dbReference>
<dbReference type="GO" id="GO:0005829">
    <property type="term" value="C:cytosol"/>
    <property type="evidence" value="ECO:0007669"/>
    <property type="project" value="TreeGrafter"/>
</dbReference>
<dbReference type="PANTHER" id="PTHR42681:SF1">
    <property type="entry name" value="MALONYL-COA-ACYL CARRIER PROTEIN TRANSACYLASE, MITOCHONDRIAL"/>
    <property type="match status" value="1"/>
</dbReference>
<evidence type="ECO:0000256" key="5">
    <source>
        <dbReference type="ARBA" id="ARBA00048462"/>
    </source>
</evidence>
<reference evidence="7" key="1">
    <citation type="submission" date="2018-05" db="EMBL/GenBank/DDBJ databases">
        <authorList>
            <person name="Lanie J.A."/>
            <person name="Ng W.-L."/>
            <person name="Kazmierczak K.M."/>
            <person name="Andrzejewski T.M."/>
            <person name="Davidsen T.M."/>
            <person name="Wayne K.J."/>
            <person name="Tettelin H."/>
            <person name="Glass J.I."/>
            <person name="Rusch D."/>
            <person name="Podicherti R."/>
            <person name="Tsui H.-C.T."/>
            <person name="Winkler M.E."/>
        </authorList>
    </citation>
    <scope>NUCLEOTIDE SEQUENCE</scope>
</reference>
<evidence type="ECO:0000259" key="6">
    <source>
        <dbReference type="SMART" id="SM00827"/>
    </source>
</evidence>
<keyword evidence="3" id="KW-0808">Transferase</keyword>
<dbReference type="InterPro" id="IPR014043">
    <property type="entry name" value="Acyl_transferase_dom"/>
</dbReference>
<evidence type="ECO:0000256" key="4">
    <source>
        <dbReference type="ARBA" id="ARBA00023315"/>
    </source>
</evidence>
<keyword evidence="4" id="KW-0012">Acyltransferase</keyword>
<dbReference type="AlphaFoldDB" id="A0A381RPU9"/>
<dbReference type="GO" id="GO:0004314">
    <property type="term" value="F:[acyl-carrier-protein] S-malonyltransferase activity"/>
    <property type="evidence" value="ECO:0007669"/>
    <property type="project" value="UniProtKB-EC"/>
</dbReference>
<evidence type="ECO:0000256" key="3">
    <source>
        <dbReference type="ARBA" id="ARBA00022679"/>
    </source>
</evidence>
<dbReference type="SUPFAM" id="SSF55048">
    <property type="entry name" value="Probable ACP-binding domain of malonyl-CoA ACP transacylase"/>
    <property type="match status" value="1"/>
</dbReference>
<dbReference type="InterPro" id="IPR004410">
    <property type="entry name" value="Malonyl_CoA-ACP_transAc_FabD"/>
</dbReference>
<dbReference type="Gene3D" id="3.30.70.250">
    <property type="entry name" value="Malonyl-CoA ACP transacylase, ACP-binding"/>
    <property type="match status" value="1"/>
</dbReference>
<dbReference type="GO" id="GO:0006633">
    <property type="term" value="P:fatty acid biosynthetic process"/>
    <property type="evidence" value="ECO:0007669"/>
    <property type="project" value="TreeGrafter"/>
</dbReference>
<sequence>MSSNKISVVFPGQGSQYPQMLAQYIDNLSLVKNTFDESSDLLGIDLIKLLKEGSKEDLAKTEITQPLMLTADIALWNQISQFINAPTCLAGHSLGEYAALVASETISFKDALALVIERSKLMQSAVPEGEGGIAAIIGLEEDEINKVCLEVNQDKEYLVNVANLNSPNQIVLSGNKQGIEKAIDKCKLLGAKRAIPLPMSVPAHSMLMKDVADKFVSTIESIEFTTPKIPIIHNVDSSFENDIAKIKTKLVKQIYSSVRWVDTIKTITNLKVTTIIECGPSKVLCGLIKRISPNIVTIDLDTYDNYLELSNE</sequence>
<dbReference type="Pfam" id="PF00698">
    <property type="entry name" value="Acyl_transf_1"/>
    <property type="match status" value="1"/>
</dbReference>
<dbReference type="InterPro" id="IPR016036">
    <property type="entry name" value="Malonyl_transacylase_ACP-bd"/>
</dbReference>
<protein>
    <recommendedName>
        <fullName evidence="2">[acyl-carrier-protein] S-malonyltransferase</fullName>
        <ecNumber evidence="2">2.3.1.39</ecNumber>
    </recommendedName>
</protein>
<feature type="domain" description="Malonyl-CoA:ACP transacylase (MAT)" evidence="6">
    <location>
        <begin position="9"/>
        <end position="312"/>
    </location>
</feature>
<dbReference type="SUPFAM" id="SSF52151">
    <property type="entry name" value="FabD/lysophospholipase-like"/>
    <property type="match status" value="1"/>
</dbReference>
<evidence type="ECO:0000313" key="7">
    <source>
        <dbReference type="EMBL" id="SUZ93274.1"/>
    </source>
</evidence>
<dbReference type="FunFam" id="3.30.70.250:FF:000001">
    <property type="entry name" value="Malonyl CoA-acyl carrier protein transacylase"/>
    <property type="match status" value="1"/>
</dbReference>